<feature type="domain" description="Putative amidase" evidence="1">
    <location>
        <begin position="130"/>
        <end position="284"/>
    </location>
</feature>
<gene>
    <name evidence="2" type="ORF">GW534_03625</name>
</gene>
<dbReference type="InterPro" id="IPR024301">
    <property type="entry name" value="Amidase_6"/>
</dbReference>
<evidence type="ECO:0000313" key="3">
    <source>
        <dbReference type="Proteomes" id="UP000743899"/>
    </source>
</evidence>
<comment type="caution">
    <text evidence="2">The sequence shown here is derived from an EMBL/GenBank/DDBJ whole genome shotgun (WGS) entry which is preliminary data.</text>
</comment>
<dbReference type="EMBL" id="JAACYS010000010">
    <property type="protein sequence ID" value="NCU16863.1"/>
    <property type="molecule type" value="Genomic_DNA"/>
</dbReference>
<protein>
    <submittedName>
        <fullName evidence="2">Amidase domain-containing protein</fullName>
    </submittedName>
</protein>
<dbReference type="PANTHER" id="PTHR40032">
    <property type="entry name" value="EXPORTED PROTEIN-RELATED"/>
    <property type="match status" value="1"/>
</dbReference>
<keyword evidence="3" id="KW-1185">Reference proteome</keyword>
<dbReference type="Proteomes" id="UP000743899">
    <property type="component" value="Unassembled WGS sequence"/>
</dbReference>
<dbReference type="PANTHER" id="PTHR40032:SF1">
    <property type="entry name" value="EXPORTED PROTEIN"/>
    <property type="match status" value="1"/>
</dbReference>
<reference evidence="2 3" key="1">
    <citation type="submission" date="2020-01" db="EMBL/GenBank/DDBJ databases">
        <title>A novel Bacillus sp. from Pasinler.</title>
        <authorList>
            <person name="Adiguzel A."/>
            <person name="Ay H."/>
            <person name="Baltaci M.O."/>
        </authorList>
    </citation>
    <scope>NUCLEOTIDE SEQUENCE [LARGE SCALE GENOMIC DNA]</scope>
    <source>
        <strain evidence="2 3">P1</strain>
    </source>
</reference>
<evidence type="ECO:0000259" key="1">
    <source>
        <dbReference type="Pfam" id="PF12671"/>
    </source>
</evidence>
<sequence>MNQQIKSLLERRVQQCVSDTTDTCEKIERKKKSLMERNGEIIKARATGKVIDQIENEDYSNIYYLAHFQYLIKQHKRYYIEEEVEKRKASFYKSSLMADDEVIEKVDLQVPELELLTDDFRDAETRAPYRYDRRKAVQYAERWWNDYNPAYMKFTDDCTNYISQCLRAGGAPMRGFPNRSSGWWYNNNNWSYSWSVAHALNLYLATSKTGLRAVEVQDPRELQLGDVICYDFEGDGRFNHNTIVTGKDAYGYPLVNAHTYNSRMRYWAYEDSSAYTPNIKYKFYTIIDDD</sequence>
<proteinExistence type="predicted"/>
<accession>A0ABX0A0D5</accession>
<organism evidence="2 3">
    <name type="scientific">Pallidibacillus pasinlerensis</name>
    <dbReference type="NCBI Taxonomy" id="2703818"/>
    <lineage>
        <taxon>Bacteria</taxon>
        <taxon>Bacillati</taxon>
        <taxon>Bacillota</taxon>
        <taxon>Bacilli</taxon>
        <taxon>Bacillales</taxon>
        <taxon>Bacillaceae</taxon>
        <taxon>Pallidibacillus</taxon>
    </lineage>
</organism>
<dbReference type="Pfam" id="PF12671">
    <property type="entry name" value="Amidase_6"/>
    <property type="match status" value="1"/>
</dbReference>
<name>A0ABX0A0D5_9BACI</name>
<dbReference type="RefSeq" id="WP_161919701.1">
    <property type="nucleotide sequence ID" value="NZ_JAACYS010000010.1"/>
</dbReference>
<evidence type="ECO:0000313" key="2">
    <source>
        <dbReference type="EMBL" id="NCU16863.1"/>
    </source>
</evidence>